<comment type="caution">
    <text evidence="4">The sequence shown here is derived from an EMBL/GenBank/DDBJ whole genome shotgun (WGS) entry which is preliminary data.</text>
</comment>
<dbReference type="OrthoDB" id="1046785at2"/>
<evidence type="ECO:0000256" key="1">
    <source>
        <dbReference type="ARBA" id="ARBA00022679"/>
    </source>
</evidence>
<gene>
    <name evidence="3" type="ORF">GAP47_06970</name>
    <name evidence="2" type="ORF">GAQ56_13900</name>
    <name evidence="4" type="ORF">POY80_12800</name>
</gene>
<dbReference type="SUPFAM" id="SSF53756">
    <property type="entry name" value="UDP-Glycosyltransferase/glycogen phosphorylase"/>
    <property type="match status" value="1"/>
</dbReference>
<dbReference type="EMBL" id="WCTL01000004">
    <property type="protein sequence ID" value="KAB4238434.1"/>
    <property type="molecule type" value="Genomic_DNA"/>
</dbReference>
<dbReference type="GO" id="GO:0016757">
    <property type="term" value="F:glycosyltransferase activity"/>
    <property type="evidence" value="ECO:0007669"/>
    <property type="project" value="TreeGrafter"/>
</dbReference>
<dbReference type="Proteomes" id="UP000432488">
    <property type="component" value="Unassembled WGS sequence"/>
</dbReference>
<reference evidence="4" key="2">
    <citation type="submission" date="2022-10" db="EMBL/GenBank/DDBJ databases">
        <title>Human gut microbiome strain richness.</title>
        <authorList>
            <person name="Chen-Liaw A."/>
        </authorList>
    </citation>
    <scope>NUCLEOTIDE SEQUENCE</scope>
    <source>
        <strain evidence="4">A1_m1001262Bd0_191120</strain>
    </source>
</reference>
<organism evidence="4 7">
    <name type="scientific">Bacteroides uniformis</name>
    <dbReference type="NCBI Taxonomy" id="820"/>
    <lineage>
        <taxon>Bacteria</taxon>
        <taxon>Pseudomonadati</taxon>
        <taxon>Bacteroidota</taxon>
        <taxon>Bacteroidia</taxon>
        <taxon>Bacteroidales</taxon>
        <taxon>Bacteroidaceae</taxon>
        <taxon>Bacteroides</taxon>
    </lineage>
</organism>
<evidence type="ECO:0000313" key="7">
    <source>
        <dbReference type="Proteomes" id="UP001218502"/>
    </source>
</evidence>
<dbReference type="AlphaFoldDB" id="A0A139K1L0"/>
<dbReference type="EMBL" id="WCUV01000009">
    <property type="protein sequence ID" value="KAB4090201.1"/>
    <property type="molecule type" value="Genomic_DNA"/>
</dbReference>
<evidence type="ECO:0000313" key="3">
    <source>
        <dbReference type="EMBL" id="KAB4238434.1"/>
    </source>
</evidence>
<dbReference type="Proteomes" id="UP000462376">
    <property type="component" value="Unassembled WGS sequence"/>
</dbReference>
<proteinExistence type="predicted"/>
<evidence type="ECO:0000313" key="6">
    <source>
        <dbReference type="Proteomes" id="UP000462376"/>
    </source>
</evidence>
<keyword evidence="1 2" id="KW-0808">Transferase</keyword>
<dbReference type="GO" id="GO:0009103">
    <property type="term" value="P:lipopolysaccharide biosynthetic process"/>
    <property type="evidence" value="ECO:0007669"/>
    <property type="project" value="TreeGrafter"/>
</dbReference>
<sequence length="396" mass="45909">MMKRILFVHQTSAIGGGSYCLLNILREIDKSMIEPVVCLASDGPLRKEIESLKISVVFFRKMVDIPYNKNLWSIYSLLQYFKVKKSISAFQSLLQSSRIDVVYLNNMMLYNYLKSAKKCGCKTILHIREHWPLDEHTIQLQWARKYVYKYADEIIAINKYSASVFPDKKSTIVYDWIDFSDRYEPISMNDLFGENVSDCKIFLFTGGIQRIKGAYEVVKTFSDCISNRNYRLLLLGYDIQKPMKGFVGMLKKILYSLGFDINEIKIRKVVANDKRIKCISSRYKILDIIKQSYCCVSYFTIPHANLTLAESLMLGIPIIAAKTEETDEYSGNGHNAILFEINNLCEFEDRMKHIDSYIVVDKNKQEKNTLLLTNIFSKEKNVKRINSVVNNLINHI</sequence>
<name>A0A139K1L0_BACUN</name>
<dbReference type="PANTHER" id="PTHR46401:SF2">
    <property type="entry name" value="GLYCOSYLTRANSFERASE WBBK-RELATED"/>
    <property type="match status" value="1"/>
</dbReference>
<protein>
    <submittedName>
        <fullName evidence="2">Glycosyltransferase family 4 protein</fullName>
    </submittedName>
</protein>
<dbReference type="Gene3D" id="3.40.50.2000">
    <property type="entry name" value="Glycogen Phosphorylase B"/>
    <property type="match status" value="2"/>
</dbReference>
<accession>A0A139K1L0</accession>
<evidence type="ECO:0000313" key="2">
    <source>
        <dbReference type="EMBL" id="KAB4090201.1"/>
    </source>
</evidence>
<reference evidence="5 6" key="1">
    <citation type="journal article" date="2019" name="Nat. Med.">
        <title>A library of human gut bacterial isolates paired with longitudinal multiomics data enables mechanistic microbiome research.</title>
        <authorList>
            <person name="Poyet M."/>
            <person name="Groussin M."/>
            <person name="Gibbons S.M."/>
            <person name="Avila-Pacheco J."/>
            <person name="Jiang X."/>
            <person name="Kearney S.M."/>
            <person name="Perrotta A.R."/>
            <person name="Berdy B."/>
            <person name="Zhao S."/>
            <person name="Lieberman T.D."/>
            <person name="Swanson P.K."/>
            <person name="Smith M."/>
            <person name="Roesemann S."/>
            <person name="Alexander J.E."/>
            <person name="Rich S.A."/>
            <person name="Livny J."/>
            <person name="Vlamakis H."/>
            <person name="Clish C."/>
            <person name="Bullock K."/>
            <person name="Deik A."/>
            <person name="Scott J."/>
            <person name="Pierce K.A."/>
            <person name="Xavier R.J."/>
            <person name="Alm E.J."/>
        </authorList>
    </citation>
    <scope>NUCLEOTIDE SEQUENCE [LARGE SCALE GENOMIC DNA]</scope>
    <source>
        <strain evidence="2 5">BIOML-A42</strain>
        <strain evidence="3 6">BIOML-A5</strain>
    </source>
</reference>
<dbReference type="RefSeq" id="WP_057097838.1">
    <property type="nucleotide sequence ID" value="NZ_CACRTC010000045.1"/>
</dbReference>
<dbReference type="Proteomes" id="UP001218502">
    <property type="component" value="Unassembled WGS sequence"/>
</dbReference>
<dbReference type="EMBL" id="JAQNQY010000013">
    <property type="protein sequence ID" value="MDC1753321.1"/>
    <property type="molecule type" value="Genomic_DNA"/>
</dbReference>
<evidence type="ECO:0000313" key="4">
    <source>
        <dbReference type="EMBL" id="MDC1753321.1"/>
    </source>
</evidence>
<evidence type="ECO:0000313" key="5">
    <source>
        <dbReference type="Proteomes" id="UP000432488"/>
    </source>
</evidence>
<dbReference type="PANTHER" id="PTHR46401">
    <property type="entry name" value="GLYCOSYLTRANSFERASE WBBK-RELATED"/>
    <property type="match status" value="1"/>
</dbReference>